<dbReference type="RefSeq" id="WP_206870475.1">
    <property type="nucleotide sequence ID" value="NZ_BMBA01000002.1"/>
</dbReference>
<feature type="signal peptide" evidence="2">
    <location>
        <begin position="1"/>
        <end position="27"/>
    </location>
</feature>
<protein>
    <submittedName>
        <fullName evidence="3">Uncharacterized protein</fullName>
    </submittedName>
</protein>
<evidence type="ECO:0000313" key="3">
    <source>
        <dbReference type="EMBL" id="GFZ32215.1"/>
    </source>
</evidence>
<keyword evidence="2" id="KW-0732">Signal</keyword>
<organism evidence="3 4">
    <name type="scientific">Clostridium zeae</name>
    <dbReference type="NCBI Taxonomy" id="2759022"/>
    <lineage>
        <taxon>Bacteria</taxon>
        <taxon>Bacillati</taxon>
        <taxon>Bacillota</taxon>
        <taxon>Clostridia</taxon>
        <taxon>Eubacteriales</taxon>
        <taxon>Clostridiaceae</taxon>
        <taxon>Clostridium</taxon>
    </lineage>
</organism>
<keyword evidence="4" id="KW-1185">Reference proteome</keyword>
<evidence type="ECO:0000256" key="2">
    <source>
        <dbReference type="SAM" id="SignalP"/>
    </source>
</evidence>
<feature type="compositionally biased region" description="Polar residues" evidence="1">
    <location>
        <begin position="109"/>
        <end position="121"/>
    </location>
</feature>
<dbReference type="Proteomes" id="UP000663802">
    <property type="component" value="Unassembled WGS sequence"/>
</dbReference>
<accession>A0ABQ1EBR9</accession>
<feature type="compositionally biased region" description="Basic and acidic residues" evidence="1">
    <location>
        <begin position="122"/>
        <end position="131"/>
    </location>
</feature>
<reference evidence="3 4" key="1">
    <citation type="journal article" date="2021" name="Int. J. Syst. Evol. Microbiol.">
        <title>Clostridium zeae sp. nov., isolated from corn silage.</title>
        <authorList>
            <person name="Kobayashi H."/>
            <person name="Tanizawa Y."/>
            <person name="Yagura M."/>
            <person name="Sakamoto M."/>
            <person name="Ohkuma M."/>
            <person name="Tohno M."/>
        </authorList>
    </citation>
    <scope>NUCLEOTIDE SEQUENCE [LARGE SCALE GENOMIC DNA]</scope>
    <source>
        <strain evidence="3 4">CSC2</strain>
    </source>
</reference>
<gene>
    <name evidence="3" type="ORF">CSC2_27410</name>
</gene>
<dbReference type="EMBL" id="BMBA01000002">
    <property type="protein sequence ID" value="GFZ32215.1"/>
    <property type="molecule type" value="Genomic_DNA"/>
</dbReference>
<feature type="chain" id="PRO_5047006485" evidence="2">
    <location>
        <begin position="28"/>
        <end position="291"/>
    </location>
</feature>
<evidence type="ECO:0000256" key="1">
    <source>
        <dbReference type="SAM" id="MobiDB-lite"/>
    </source>
</evidence>
<proteinExistence type="predicted"/>
<comment type="caution">
    <text evidence="3">The sequence shown here is derived from an EMBL/GenBank/DDBJ whole genome shotgun (WGS) entry which is preliminary data.</text>
</comment>
<sequence>MKKKNIAMLTSLALGGSLLLGTAFVNASQLSGYETYKGAVMGTKNLKNETATLKVSITDNGTTLADLTENLKQNQGANAMSSITTIKIGSTTKTISNYLQDGKRVQKSSDSNDYLVSSTGNKKFEKKDKTENPQVVQGVGVIIDTLVGSMKDGVTASDNGDGTKKVTIQLNDSQVTPLVNALASIAMAKDNNEFADKNEKADMKNLKNVLPQLQSDVKVVSVDSTADISKNDTIADQTAKIVISGKDAAGKVHTIEINANMQLSKINSTTPDKVDLTGKQVKTMENKFRED</sequence>
<name>A0ABQ1EBR9_9CLOT</name>
<evidence type="ECO:0000313" key="4">
    <source>
        <dbReference type="Proteomes" id="UP000663802"/>
    </source>
</evidence>
<feature type="region of interest" description="Disordered" evidence="1">
    <location>
        <begin position="109"/>
        <end position="131"/>
    </location>
</feature>